<evidence type="ECO:0000256" key="8">
    <source>
        <dbReference type="ARBA" id="ARBA00023136"/>
    </source>
</evidence>
<dbReference type="Gene3D" id="3.40.50.720">
    <property type="entry name" value="NAD(P)-binding Rossmann-like Domain"/>
    <property type="match status" value="1"/>
</dbReference>
<dbReference type="InterPro" id="IPR036291">
    <property type="entry name" value="NAD(P)-bd_dom_sf"/>
</dbReference>
<evidence type="ECO:0000256" key="1">
    <source>
        <dbReference type="ARBA" id="ARBA00001946"/>
    </source>
</evidence>
<dbReference type="PRINTS" id="PR00081">
    <property type="entry name" value="GDHRDH"/>
</dbReference>
<keyword evidence="6 9" id="KW-0812">Transmembrane</keyword>
<dbReference type="Proteomes" id="UP001154252">
    <property type="component" value="Unassembled WGS sequence"/>
</dbReference>
<sequence>MAHISEKQPQADPTLFPSSTRNPIRGVWELARLHTREAWLCWYPCIWGACAAAGTYDASIGLGALGQMLFGIWASVTAAHCTFCTWNGILDQGFDKDVERCKVRPLLAGLISTTEAVLAFLCWVPGTLALTHATLGGTVLLSFMPVWALSLIYPLMKRLFPFPQVVLGVIIGGAVFPGWVCVTHTLDNLDSALPLFFATAAWVIYFDIFYATQDRPDDVKIGVESLAVLMGRHVRILLSALGALQIGLFILASLRANLSPVFWLLGLGPWIVNVPLHVLSLDLEDRHSGGAIFMANIKLGLYLSVVSLVEIVIHHIPLGRLDKIHPSLTVAGKTAIITGGNTGIGYEVARQLLLLKSSRVVITVRSTSKGQEAVASLRAHPEVKRVNPNATIELFHLDLDDFQSGVEFAKSVRTEVPELHLLICNGGVNLMSYETSKSGHERVMQVNCYTHFLVTLELLPLPRATAPLPDAETVIEHYDNKQTYSGLQRYADSKFVVHAFVQRLASIVPSLELLINDPCPGLVATKFDRGLPLWLKPIMFVLRKSIARTVAEGARAIIYAAVVAGQETHGKFLQSNKVDPGATIFQEKAGQTFVERLWKDTCTEASQYDAELQSFV</sequence>
<dbReference type="InterPro" id="IPR000537">
    <property type="entry name" value="UbiA_prenyltransferase"/>
</dbReference>
<dbReference type="GO" id="GO:0016765">
    <property type="term" value="F:transferase activity, transferring alkyl or aryl (other than methyl) groups"/>
    <property type="evidence" value="ECO:0007669"/>
    <property type="project" value="InterPro"/>
</dbReference>
<proteinExistence type="inferred from homology"/>
<dbReference type="Pfam" id="PF01040">
    <property type="entry name" value="UbiA"/>
    <property type="match status" value="1"/>
</dbReference>
<dbReference type="EMBL" id="CAJVRC010000835">
    <property type="protein sequence ID" value="CAG8885950.1"/>
    <property type="molecule type" value="Genomic_DNA"/>
</dbReference>
<evidence type="ECO:0000256" key="3">
    <source>
        <dbReference type="ARBA" id="ARBA00005179"/>
    </source>
</evidence>
<feature type="transmembrane region" description="Helical" evidence="9">
    <location>
        <begin position="165"/>
        <end position="186"/>
    </location>
</feature>
<comment type="cofactor">
    <cofactor evidence="1">
        <name>Mg(2+)</name>
        <dbReference type="ChEBI" id="CHEBI:18420"/>
    </cofactor>
</comment>
<keyword evidence="7 9" id="KW-1133">Transmembrane helix</keyword>
<feature type="transmembrane region" description="Helical" evidence="9">
    <location>
        <begin position="233"/>
        <end position="254"/>
    </location>
</feature>
<comment type="pathway">
    <text evidence="3">Secondary metabolite biosynthesis.</text>
</comment>
<dbReference type="PANTHER" id="PTHR11048:SF28">
    <property type="entry name" value="4-HYDROXYBENZOATE POLYPRENYLTRANSFERASE, MITOCHONDRIAL"/>
    <property type="match status" value="1"/>
</dbReference>
<dbReference type="AlphaFoldDB" id="A0A9W4K3A6"/>
<comment type="caution">
    <text evidence="10">The sequence shown here is derived from an EMBL/GenBank/DDBJ whole genome shotgun (WGS) entry which is preliminary data.</text>
</comment>
<dbReference type="Gene3D" id="1.10.357.140">
    <property type="entry name" value="UbiA prenyltransferase"/>
    <property type="match status" value="1"/>
</dbReference>
<dbReference type="InterPro" id="IPR039653">
    <property type="entry name" value="Prenyltransferase"/>
</dbReference>
<feature type="transmembrane region" description="Helical" evidence="9">
    <location>
        <begin position="192"/>
        <end position="212"/>
    </location>
</feature>
<dbReference type="Gene3D" id="1.20.120.1780">
    <property type="entry name" value="UbiA prenyltransferase"/>
    <property type="match status" value="1"/>
</dbReference>
<evidence type="ECO:0000313" key="10">
    <source>
        <dbReference type="EMBL" id="CAG8885950.1"/>
    </source>
</evidence>
<dbReference type="Pfam" id="PF00106">
    <property type="entry name" value="adh_short"/>
    <property type="match status" value="1"/>
</dbReference>
<evidence type="ECO:0000256" key="5">
    <source>
        <dbReference type="ARBA" id="ARBA00022679"/>
    </source>
</evidence>
<dbReference type="SUPFAM" id="SSF51735">
    <property type="entry name" value="NAD(P)-binding Rossmann-fold domains"/>
    <property type="match status" value="1"/>
</dbReference>
<keyword evidence="5" id="KW-0808">Transferase</keyword>
<reference evidence="10" key="1">
    <citation type="submission" date="2021-07" db="EMBL/GenBank/DDBJ databases">
        <authorList>
            <person name="Branca A.L. A."/>
        </authorList>
    </citation>
    <scope>NUCLEOTIDE SEQUENCE</scope>
</reference>
<comment type="subcellular location">
    <subcellularLocation>
        <location evidence="2">Membrane</location>
        <topology evidence="2">Multi-pass membrane protein</topology>
    </subcellularLocation>
</comment>
<dbReference type="PANTHER" id="PTHR11048">
    <property type="entry name" value="PRENYLTRANSFERASES"/>
    <property type="match status" value="1"/>
</dbReference>
<comment type="similarity">
    <text evidence="4">Belongs to the UbiA prenyltransferase family.</text>
</comment>
<accession>A0A9W4K3A6</accession>
<feature type="transmembrane region" description="Helical" evidence="9">
    <location>
        <begin position="132"/>
        <end position="153"/>
    </location>
</feature>
<keyword evidence="11" id="KW-1185">Reference proteome</keyword>
<name>A0A9W4K3A6_9EURO</name>
<feature type="transmembrane region" description="Helical" evidence="9">
    <location>
        <begin position="106"/>
        <end position="126"/>
    </location>
</feature>
<keyword evidence="8 9" id="KW-0472">Membrane</keyword>
<gene>
    <name evidence="10" type="ORF">PEGY_LOCUS687</name>
</gene>
<evidence type="ECO:0000256" key="4">
    <source>
        <dbReference type="ARBA" id="ARBA00005985"/>
    </source>
</evidence>
<dbReference type="InterPro" id="IPR002347">
    <property type="entry name" value="SDR_fam"/>
</dbReference>
<dbReference type="GO" id="GO:0005886">
    <property type="term" value="C:plasma membrane"/>
    <property type="evidence" value="ECO:0007669"/>
    <property type="project" value="TreeGrafter"/>
</dbReference>
<evidence type="ECO:0000256" key="7">
    <source>
        <dbReference type="ARBA" id="ARBA00022989"/>
    </source>
</evidence>
<dbReference type="OrthoDB" id="542013at2759"/>
<evidence type="ECO:0000256" key="2">
    <source>
        <dbReference type="ARBA" id="ARBA00004141"/>
    </source>
</evidence>
<dbReference type="CDD" id="cd13959">
    <property type="entry name" value="PT_UbiA_COQ2"/>
    <property type="match status" value="1"/>
</dbReference>
<evidence type="ECO:0000256" key="6">
    <source>
        <dbReference type="ARBA" id="ARBA00022692"/>
    </source>
</evidence>
<organism evidence="10 11">
    <name type="scientific">Penicillium egyptiacum</name>
    <dbReference type="NCBI Taxonomy" id="1303716"/>
    <lineage>
        <taxon>Eukaryota</taxon>
        <taxon>Fungi</taxon>
        <taxon>Dikarya</taxon>
        <taxon>Ascomycota</taxon>
        <taxon>Pezizomycotina</taxon>
        <taxon>Eurotiomycetes</taxon>
        <taxon>Eurotiomycetidae</taxon>
        <taxon>Eurotiales</taxon>
        <taxon>Aspergillaceae</taxon>
        <taxon>Penicillium</taxon>
    </lineage>
</organism>
<feature type="transmembrane region" description="Helical" evidence="9">
    <location>
        <begin position="260"/>
        <end position="279"/>
    </location>
</feature>
<evidence type="ECO:0000256" key="9">
    <source>
        <dbReference type="SAM" id="Phobius"/>
    </source>
</evidence>
<feature type="transmembrane region" description="Helical" evidence="9">
    <location>
        <begin position="299"/>
        <end position="318"/>
    </location>
</feature>
<evidence type="ECO:0000313" key="11">
    <source>
        <dbReference type="Proteomes" id="UP001154252"/>
    </source>
</evidence>
<dbReference type="InterPro" id="IPR044878">
    <property type="entry name" value="UbiA_sf"/>
</dbReference>
<protein>
    <submittedName>
        <fullName evidence="10">Uncharacterized protein</fullName>
    </submittedName>
</protein>
<dbReference type="FunFam" id="1.20.120.1780:FF:000001">
    <property type="entry name" value="4-hydroxybenzoate octaprenyltransferase"/>
    <property type="match status" value="1"/>
</dbReference>